<dbReference type="AlphaFoldDB" id="A0A1M5XEJ9"/>
<name>A0A1M5XEJ9_9BURK</name>
<evidence type="ECO:0000313" key="2">
    <source>
        <dbReference type="Proteomes" id="UP000184226"/>
    </source>
</evidence>
<dbReference type="Proteomes" id="UP000184226">
    <property type="component" value="Unassembled WGS sequence"/>
</dbReference>
<proteinExistence type="predicted"/>
<sequence>MTSSISPGQSIAAKAHLYSDRAKGPMSAAMMEQGSASPVSGLHYAGKKHKVIAPDREIVFEFSQDCLDSGRFAP</sequence>
<accession>A0A1M5XEJ9</accession>
<dbReference type="RefSeq" id="WP_034012201.1">
    <property type="nucleotide sequence ID" value="NZ_FQXE01000006.1"/>
</dbReference>
<organism evidence="1 2">
    <name type="scientific">Pollutimonas bauzanensis</name>
    <dbReference type="NCBI Taxonomy" id="658167"/>
    <lineage>
        <taxon>Bacteria</taxon>
        <taxon>Pseudomonadati</taxon>
        <taxon>Pseudomonadota</taxon>
        <taxon>Betaproteobacteria</taxon>
        <taxon>Burkholderiales</taxon>
        <taxon>Alcaligenaceae</taxon>
        <taxon>Pollutimonas</taxon>
    </lineage>
</organism>
<keyword evidence="2" id="KW-1185">Reference proteome</keyword>
<dbReference type="OrthoDB" id="8687187at2"/>
<dbReference type="GeneID" id="61530085"/>
<dbReference type="STRING" id="658167.SAMN04488135_106339"/>
<reference evidence="1 2" key="1">
    <citation type="submission" date="2016-11" db="EMBL/GenBank/DDBJ databases">
        <authorList>
            <person name="Jaros S."/>
            <person name="Januszkiewicz K."/>
            <person name="Wedrychowicz H."/>
        </authorList>
    </citation>
    <scope>NUCLEOTIDE SEQUENCE [LARGE SCALE GENOMIC DNA]</scope>
    <source>
        <strain evidence="1 2">CGMCC 1.10190</strain>
    </source>
</reference>
<gene>
    <name evidence="1" type="ORF">SAMN04488135_106339</name>
</gene>
<evidence type="ECO:0000313" key="1">
    <source>
        <dbReference type="EMBL" id="SHH98277.1"/>
    </source>
</evidence>
<dbReference type="EMBL" id="FQXE01000006">
    <property type="protein sequence ID" value="SHH98277.1"/>
    <property type="molecule type" value="Genomic_DNA"/>
</dbReference>
<protein>
    <submittedName>
        <fullName evidence="1">Uncharacterized protein</fullName>
    </submittedName>
</protein>